<accession>A0A4W4FCQ3</accession>
<keyword evidence="4" id="KW-1185">Reference proteome</keyword>
<reference evidence="4" key="1">
    <citation type="journal article" date="2014" name="Science">
        <title>Nonhuman genetics. Genomic basis for the convergent evolution of electric organs.</title>
        <authorList>
            <person name="Gallant J.R."/>
            <person name="Traeger L.L."/>
            <person name="Volkening J.D."/>
            <person name="Moffett H."/>
            <person name="Chen P.H."/>
            <person name="Novina C.D."/>
            <person name="Phillips G.N.Jr."/>
            <person name="Anand R."/>
            <person name="Wells G.B."/>
            <person name="Pinch M."/>
            <person name="Guth R."/>
            <person name="Unguez G.A."/>
            <person name="Albert J.S."/>
            <person name="Zakon H.H."/>
            <person name="Samanta M.P."/>
            <person name="Sussman M.R."/>
        </authorList>
    </citation>
    <scope>NUCLEOTIDE SEQUENCE [LARGE SCALE GENOMIC DNA]</scope>
</reference>
<name>A0A4W4FCQ3_ELEEL</name>
<feature type="domain" description="TERF1-interacting nuclear factor 2 N-terminal" evidence="2">
    <location>
        <begin position="20"/>
        <end position="65"/>
    </location>
</feature>
<dbReference type="Ensembl" id="ENSEEET00000022770.2">
    <property type="protein sequence ID" value="ENSEEEP00000022520.1"/>
    <property type="gene ID" value="ENSEEEG00000010931.2"/>
</dbReference>
<evidence type="ECO:0000259" key="2">
    <source>
        <dbReference type="Pfam" id="PF14973"/>
    </source>
</evidence>
<proteinExistence type="predicted"/>
<feature type="chain" id="PRO_5021253299" description="TERF1-interacting nuclear factor 2 N-terminal domain-containing protein" evidence="1">
    <location>
        <begin position="18"/>
        <end position="132"/>
    </location>
</feature>
<dbReference type="Pfam" id="PF14973">
    <property type="entry name" value="TINF2_N"/>
    <property type="match status" value="1"/>
</dbReference>
<reference evidence="3" key="3">
    <citation type="submission" date="2020-05" db="EMBL/GenBank/DDBJ databases">
        <title>Electrophorus electricus (electric eel) genome, fEleEle1, primary haplotype.</title>
        <authorList>
            <person name="Myers G."/>
            <person name="Meyer A."/>
            <person name="Fedrigo O."/>
            <person name="Formenti G."/>
            <person name="Rhie A."/>
            <person name="Tracey A."/>
            <person name="Sims Y."/>
            <person name="Jarvis E.D."/>
        </authorList>
    </citation>
    <scope>NUCLEOTIDE SEQUENCE [LARGE SCALE GENOMIC DNA]</scope>
</reference>
<evidence type="ECO:0000256" key="1">
    <source>
        <dbReference type="SAM" id="SignalP"/>
    </source>
</evidence>
<dbReference type="AlphaFoldDB" id="A0A4W4FCQ3"/>
<sequence>HFTKLVWGMSFIRAVSAEAWMVIQTRDIKHFERLMEFLDVTQILLPHLVTSIKHMKIMFGLKTLVRHFGTLIRLGRHEVVNIHSVYSICAVQNLNSLIQRYCFGFVFLSDIPSVDVYTLIQMTLCTLPSFIV</sequence>
<reference evidence="3" key="4">
    <citation type="submission" date="2025-08" db="UniProtKB">
        <authorList>
            <consortium name="Ensembl"/>
        </authorList>
    </citation>
    <scope>IDENTIFICATION</scope>
</reference>
<dbReference type="GeneTree" id="ENSGT01060000248783"/>
<protein>
    <recommendedName>
        <fullName evidence="2">TERF1-interacting nuclear factor 2 N-terminal domain-containing protein</fullName>
    </recommendedName>
</protein>
<feature type="signal peptide" evidence="1">
    <location>
        <begin position="1"/>
        <end position="17"/>
    </location>
</feature>
<dbReference type="InterPro" id="IPR029400">
    <property type="entry name" value="TINF2_N"/>
</dbReference>
<evidence type="ECO:0000313" key="3">
    <source>
        <dbReference type="Ensembl" id="ENSEEEP00000022520.1"/>
    </source>
</evidence>
<reference evidence="4" key="2">
    <citation type="journal article" date="2017" name="Sci. Adv.">
        <title>A tail of two voltages: Proteomic comparison of the three electric organs of the electric eel.</title>
        <authorList>
            <person name="Traeger L.L."/>
            <person name="Sabat G."/>
            <person name="Barrett-Wilt G.A."/>
            <person name="Wells G.B."/>
            <person name="Sussman M.R."/>
        </authorList>
    </citation>
    <scope>NUCLEOTIDE SEQUENCE [LARGE SCALE GENOMIC DNA]</scope>
</reference>
<organism evidence="3 4">
    <name type="scientific">Electrophorus electricus</name>
    <name type="common">Electric eel</name>
    <name type="synonym">Gymnotus electricus</name>
    <dbReference type="NCBI Taxonomy" id="8005"/>
    <lineage>
        <taxon>Eukaryota</taxon>
        <taxon>Metazoa</taxon>
        <taxon>Chordata</taxon>
        <taxon>Craniata</taxon>
        <taxon>Vertebrata</taxon>
        <taxon>Euteleostomi</taxon>
        <taxon>Actinopterygii</taxon>
        <taxon>Neopterygii</taxon>
        <taxon>Teleostei</taxon>
        <taxon>Ostariophysi</taxon>
        <taxon>Gymnotiformes</taxon>
        <taxon>Gymnotoidei</taxon>
        <taxon>Gymnotidae</taxon>
        <taxon>Electrophorus</taxon>
    </lineage>
</organism>
<dbReference type="Proteomes" id="UP000314983">
    <property type="component" value="Chromosome 4"/>
</dbReference>
<reference evidence="3" key="5">
    <citation type="submission" date="2025-09" db="UniProtKB">
        <authorList>
            <consortium name="Ensembl"/>
        </authorList>
    </citation>
    <scope>IDENTIFICATION</scope>
</reference>
<evidence type="ECO:0000313" key="4">
    <source>
        <dbReference type="Proteomes" id="UP000314983"/>
    </source>
</evidence>
<keyword evidence="1" id="KW-0732">Signal</keyword>